<keyword evidence="1" id="KW-0863">Zinc-finger</keyword>
<gene>
    <name evidence="4" type="ORF">NMOB1V02_LOCUS6142</name>
</gene>
<dbReference type="EMBL" id="CAJPEX010001230">
    <property type="protein sequence ID" value="CAG0918591.1"/>
    <property type="molecule type" value="Genomic_DNA"/>
</dbReference>
<reference evidence="4" key="1">
    <citation type="submission" date="2020-11" db="EMBL/GenBank/DDBJ databases">
        <authorList>
            <person name="Tran Van P."/>
        </authorList>
    </citation>
    <scope>NUCLEOTIDE SEQUENCE</scope>
</reference>
<dbReference type="SMART" id="SM00233">
    <property type="entry name" value="PH"/>
    <property type="match status" value="2"/>
</dbReference>
<dbReference type="SUPFAM" id="SSF57863">
    <property type="entry name" value="ArfGap/RecO-like zinc finger"/>
    <property type="match status" value="1"/>
</dbReference>
<accession>A0A7R9GEZ5</accession>
<dbReference type="GO" id="GO:0005737">
    <property type="term" value="C:cytoplasm"/>
    <property type="evidence" value="ECO:0007669"/>
    <property type="project" value="TreeGrafter"/>
</dbReference>
<dbReference type="InterPro" id="IPR001164">
    <property type="entry name" value="ArfGAP_dom"/>
</dbReference>
<organism evidence="4">
    <name type="scientific">Notodromas monacha</name>
    <dbReference type="NCBI Taxonomy" id="399045"/>
    <lineage>
        <taxon>Eukaryota</taxon>
        <taxon>Metazoa</taxon>
        <taxon>Ecdysozoa</taxon>
        <taxon>Arthropoda</taxon>
        <taxon>Crustacea</taxon>
        <taxon>Oligostraca</taxon>
        <taxon>Ostracoda</taxon>
        <taxon>Podocopa</taxon>
        <taxon>Podocopida</taxon>
        <taxon>Cypridocopina</taxon>
        <taxon>Cypridoidea</taxon>
        <taxon>Cyprididae</taxon>
        <taxon>Notodromas</taxon>
    </lineage>
</organism>
<evidence type="ECO:0000259" key="3">
    <source>
        <dbReference type="PROSITE" id="PS50115"/>
    </source>
</evidence>
<evidence type="ECO:0000313" key="4">
    <source>
        <dbReference type="EMBL" id="CAD7278439.1"/>
    </source>
</evidence>
<dbReference type="InterPro" id="IPR038508">
    <property type="entry name" value="ArfGAP_dom_sf"/>
</dbReference>
<dbReference type="Gene3D" id="2.30.29.30">
    <property type="entry name" value="Pleckstrin-homology domain (PH domain)/Phosphotyrosine-binding domain (PTB)"/>
    <property type="match status" value="2"/>
</dbReference>
<dbReference type="GO" id="GO:0005547">
    <property type="term" value="F:phosphatidylinositol-3,4,5-trisphosphate binding"/>
    <property type="evidence" value="ECO:0007669"/>
    <property type="project" value="TreeGrafter"/>
</dbReference>
<dbReference type="InterPro" id="IPR001849">
    <property type="entry name" value="PH_domain"/>
</dbReference>
<dbReference type="InterPro" id="IPR052589">
    <property type="entry name" value="Arf-GAP_dual-PH_domain"/>
</dbReference>
<evidence type="ECO:0000313" key="5">
    <source>
        <dbReference type="Proteomes" id="UP000678499"/>
    </source>
</evidence>
<dbReference type="EMBL" id="OA883267">
    <property type="protein sequence ID" value="CAD7278439.1"/>
    <property type="molecule type" value="Genomic_DNA"/>
</dbReference>
<dbReference type="SMART" id="SM00105">
    <property type="entry name" value="ArfGap"/>
    <property type="match status" value="1"/>
</dbReference>
<dbReference type="Pfam" id="PF01412">
    <property type="entry name" value="ArfGap"/>
    <property type="match status" value="1"/>
</dbReference>
<dbReference type="Proteomes" id="UP000678499">
    <property type="component" value="Unassembled WGS sequence"/>
</dbReference>
<feature type="domain" description="PH" evidence="2">
    <location>
        <begin position="236"/>
        <end position="340"/>
    </location>
</feature>
<dbReference type="PANTHER" id="PTHR46021:SF2">
    <property type="entry name" value="ARF-GAP WITH DUAL PH DOMAIN-CONTAINING PROTEIN 1"/>
    <property type="match status" value="1"/>
</dbReference>
<dbReference type="Gene3D" id="1.10.220.150">
    <property type="entry name" value="Arf GTPase activating protein"/>
    <property type="match status" value="1"/>
</dbReference>
<sequence length="417" mass="46978">MRFFFCLDVEWASVNLGVFLCTECASYHRNMRGNVSRVQHVALNRWTDDEVKQLEQGGNTKSKTGLEAHVPLFYNRPGPDSPSILKEQWIRAKYERQEFSAHPGSQSAYTSTLLEGFLWKKEKDDDRYSPQLFRLSELEDSLKYFPKEQNKPAKASIRLSDINAVFSAHKTPGNANTLQLTYLQPDGVTRHLYVYHDDPEEVVRWYLAIRSAKLNRLSVAYPGASKVQLASHLTQDFPMEGWLWKAGPKFTESARKRWFTLDNRKLMYHDFPLAAHPRGEIFLGPHSDGWSVRDGTDGGSGSNGARFPFTLETPAKTCVFYAATVKERDSWVVVIKAVLERPMTPQDSSCNFLLMASAVAMIPTKVSSETGLIWVALKRNPLAQESWDPGGSSKVKTYGILAAPYAQSMDEPLAASA</sequence>
<keyword evidence="1" id="KW-0862">Zinc</keyword>
<keyword evidence="1" id="KW-0479">Metal-binding</keyword>
<dbReference type="GO" id="GO:0005886">
    <property type="term" value="C:plasma membrane"/>
    <property type="evidence" value="ECO:0007669"/>
    <property type="project" value="TreeGrafter"/>
</dbReference>
<evidence type="ECO:0000256" key="1">
    <source>
        <dbReference type="PROSITE-ProRule" id="PRU00288"/>
    </source>
</evidence>
<proteinExistence type="predicted"/>
<name>A0A7R9GEZ5_9CRUS</name>
<evidence type="ECO:0000259" key="2">
    <source>
        <dbReference type="PROSITE" id="PS50003"/>
    </source>
</evidence>
<dbReference type="CDD" id="cd13252">
    <property type="entry name" value="PH1_ADAP"/>
    <property type="match status" value="1"/>
</dbReference>
<dbReference type="GO" id="GO:1902936">
    <property type="term" value="F:phosphatidylinositol bisphosphate binding"/>
    <property type="evidence" value="ECO:0007669"/>
    <property type="project" value="InterPro"/>
</dbReference>
<dbReference type="FunFam" id="2.30.29.30:FF:000099">
    <property type="entry name" value="Arf-GAP with dual PH domain-containing protein 1"/>
    <property type="match status" value="1"/>
</dbReference>
<dbReference type="AlphaFoldDB" id="A0A7R9GEZ5"/>
<dbReference type="Pfam" id="PF00169">
    <property type="entry name" value="PH"/>
    <property type="match status" value="2"/>
</dbReference>
<dbReference type="PROSITE" id="PS50115">
    <property type="entry name" value="ARFGAP"/>
    <property type="match status" value="1"/>
</dbReference>
<feature type="domain" description="Arf-GAP" evidence="3">
    <location>
        <begin position="1"/>
        <end position="108"/>
    </location>
</feature>
<dbReference type="GO" id="GO:0008270">
    <property type="term" value="F:zinc ion binding"/>
    <property type="evidence" value="ECO:0007669"/>
    <property type="project" value="UniProtKB-KW"/>
</dbReference>
<dbReference type="InterPro" id="IPR037278">
    <property type="entry name" value="ARFGAP/RecO"/>
</dbReference>
<dbReference type="PRINTS" id="PR00405">
    <property type="entry name" value="REVINTRACTNG"/>
</dbReference>
<dbReference type="InterPro" id="IPR011993">
    <property type="entry name" value="PH-like_dom_sf"/>
</dbReference>
<dbReference type="PROSITE" id="PS50003">
    <property type="entry name" value="PH_DOMAIN"/>
    <property type="match status" value="2"/>
</dbReference>
<keyword evidence="5" id="KW-1185">Reference proteome</keyword>
<dbReference type="GO" id="GO:0005096">
    <property type="term" value="F:GTPase activator activity"/>
    <property type="evidence" value="ECO:0007669"/>
    <property type="project" value="InterPro"/>
</dbReference>
<dbReference type="PANTHER" id="PTHR46021">
    <property type="entry name" value="ARF-GAP WITH DUAL PH DOMAIN-CONTAINING PROTEIN 1-LIKE PROTEIN"/>
    <property type="match status" value="1"/>
</dbReference>
<feature type="domain" description="PH" evidence="2">
    <location>
        <begin position="111"/>
        <end position="214"/>
    </location>
</feature>
<dbReference type="InterPro" id="IPR037849">
    <property type="entry name" value="PH1_ADAP"/>
</dbReference>
<dbReference type="SUPFAM" id="SSF50729">
    <property type="entry name" value="PH domain-like"/>
    <property type="match status" value="2"/>
</dbReference>
<dbReference type="OrthoDB" id="10266696at2759"/>
<protein>
    <submittedName>
        <fullName evidence="4">Uncharacterized protein</fullName>
    </submittedName>
</protein>